<dbReference type="EMBL" id="JAINDJ010000007">
    <property type="protein sequence ID" value="KAG9441507.1"/>
    <property type="molecule type" value="Genomic_DNA"/>
</dbReference>
<sequence length="197" mass="21606">MRQKLKEAYASTCQARPNHLCFCLQTLRQGNLMMVAYLDKVKSIVDNLAVAGQPLDIVTACDVSVTFPTLQNLLLTQEHRLQVLQELNSLDVSSHLSANVATREAFNLTYQQTNPPKAHAASLDGSHDLAWYTDSGASHHIATDAALLTDLDAYIGSDQVVLGNGAESKSDRTILKGRNRNELYIVDHTTSPFCLPV</sequence>
<dbReference type="PANTHER" id="PTHR47481:SF31">
    <property type="entry name" value="OS01G0873500 PROTEIN"/>
    <property type="match status" value="1"/>
</dbReference>
<dbReference type="AlphaFoldDB" id="A0AAV7E291"/>
<name>A0AAV7E291_ARIFI</name>
<keyword evidence="2" id="KW-1185">Reference proteome</keyword>
<evidence type="ECO:0000313" key="2">
    <source>
        <dbReference type="Proteomes" id="UP000825729"/>
    </source>
</evidence>
<accession>A0AAV7E291</accession>
<dbReference type="Proteomes" id="UP000825729">
    <property type="component" value="Unassembled WGS sequence"/>
</dbReference>
<proteinExistence type="predicted"/>
<organism evidence="1 2">
    <name type="scientific">Aristolochia fimbriata</name>
    <name type="common">White veined hardy Dutchman's pipe vine</name>
    <dbReference type="NCBI Taxonomy" id="158543"/>
    <lineage>
        <taxon>Eukaryota</taxon>
        <taxon>Viridiplantae</taxon>
        <taxon>Streptophyta</taxon>
        <taxon>Embryophyta</taxon>
        <taxon>Tracheophyta</taxon>
        <taxon>Spermatophyta</taxon>
        <taxon>Magnoliopsida</taxon>
        <taxon>Magnoliidae</taxon>
        <taxon>Piperales</taxon>
        <taxon>Aristolochiaceae</taxon>
        <taxon>Aristolochia</taxon>
    </lineage>
</organism>
<comment type="caution">
    <text evidence="1">The sequence shown here is derived from an EMBL/GenBank/DDBJ whole genome shotgun (WGS) entry which is preliminary data.</text>
</comment>
<evidence type="ECO:0000313" key="1">
    <source>
        <dbReference type="EMBL" id="KAG9441507.1"/>
    </source>
</evidence>
<gene>
    <name evidence="1" type="ORF">H6P81_017361</name>
</gene>
<reference evidence="1 2" key="1">
    <citation type="submission" date="2021-07" db="EMBL/GenBank/DDBJ databases">
        <title>The Aristolochia fimbriata genome: insights into angiosperm evolution, floral development and chemical biosynthesis.</title>
        <authorList>
            <person name="Jiao Y."/>
        </authorList>
    </citation>
    <scope>NUCLEOTIDE SEQUENCE [LARGE SCALE GENOMIC DNA]</scope>
    <source>
        <strain evidence="1">IBCAS-2021</strain>
        <tissue evidence="1">Leaf</tissue>
    </source>
</reference>
<protein>
    <submittedName>
        <fullName evidence="1">Uncharacterized protein</fullName>
    </submittedName>
</protein>
<dbReference type="PANTHER" id="PTHR47481">
    <property type="match status" value="1"/>
</dbReference>